<proteinExistence type="predicted"/>
<reference evidence="1 2" key="1">
    <citation type="submission" date="2024-04" db="EMBL/GenBank/DDBJ databases">
        <title>WGS of bacteria from Torrens River.</title>
        <authorList>
            <person name="Wyrsch E.R."/>
            <person name="Drigo B."/>
        </authorList>
    </citation>
    <scope>NUCLEOTIDE SEQUENCE [LARGE SCALE GENOMIC DNA]</scope>
    <source>
        <strain evidence="1 2">TWI391</strain>
    </source>
</reference>
<sequence length="211" mass="24807">MMTLLPNRIWKKPMSVSPKPGPPMMPRALVKRRPKERYYSIITQSKQADRSYSSVVRDDSTDVLRISLANMAIYECYLFALGLPSSFPTDQIIVYSHDRERYIPRKVGDYSYSRDRNHLYCYELTLPASTEREEYRQRILNDLNQHFDLDVKVEKLSIVKDSRKVFTMDGESVELIWEEQLMLIMRTKRGLVAELLTNRAKYKKLITSVTV</sequence>
<name>A0ABV0BPB2_9SPHI</name>
<protein>
    <submittedName>
        <fullName evidence="1">Uncharacterized protein</fullName>
    </submittedName>
</protein>
<keyword evidence="2" id="KW-1185">Reference proteome</keyword>
<evidence type="ECO:0000313" key="2">
    <source>
        <dbReference type="Proteomes" id="UP001409291"/>
    </source>
</evidence>
<dbReference type="EMBL" id="JBDJNQ010000001">
    <property type="protein sequence ID" value="MEN5376347.1"/>
    <property type="molecule type" value="Genomic_DNA"/>
</dbReference>
<dbReference type="RefSeq" id="WP_346580630.1">
    <property type="nucleotide sequence ID" value="NZ_JBDJLH010000001.1"/>
</dbReference>
<comment type="caution">
    <text evidence="1">The sequence shown here is derived from an EMBL/GenBank/DDBJ whole genome shotgun (WGS) entry which is preliminary data.</text>
</comment>
<accession>A0ABV0BPB2</accession>
<organism evidence="1 2">
    <name type="scientific">Sphingobacterium kitahiroshimense</name>
    <dbReference type="NCBI Taxonomy" id="470446"/>
    <lineage>
        <taxon>Bacteria</taxon>
        <taxon>Pseudomonadati</taxon>
        <taxon>Bacteroidota</taxon>
        <taxon>Sphingobacteriia</taxon>
        <taxon>Sphingobacteriales</taxon>
        <taxon>Sphingobacteriaceae</taxon>
        <taxon>Sphingobacterium</taxon>
    </lineage>
</organism>
<dbReference type="Proteomes" id="UP001409291">
    <property type="component" value="Unassembled WGS sequence"/>
</dbReference>
<evidence type="ECO:0000313" key="1">
    <source>
        <dbReference type="EMBL" id="MEN5376347.1"/>
    </source>
</evidence>
<gene>
    <name evidence="1" type="ORF">ABE541_03650</name>
</gene>